<comment type="caution">
    <text evidence="2">The sequence shown here is derived from an EMBL/GenBank/DDBJ whole genome shotgun (WGS) entry which is preliminary data.</text>
</comment>
<evidence type="ECO:0000313" key="3">
    <source>
        <dbReference type="Proteomes" id="UP000265618"/>
    </source>
</evidence>
<dbReference type="Proteomes" id="UP000265618">
    <property type="component" value="Unassembled WGS sequence"/>
</dbReference>
<name>A0A9K3GLE7_9EUKA</name>
<feature type="compositionally biased region" description="Basic and acidic residues" evidence="1">
    <location>
        <begin position="247"/>
        <end position="257"/>
    </location>
</feature>
<feature type="region of interest" description="Disordered" evidence="1">
    <location>
        <begin position="188"/>
        <end position="207"/>
    </location>
</feature>
<sequence length="455" mass="49223">VVSILPLYSQVSSPGGTEGDLSPPSEYLLQLTDGKNNVYLQSGAASSDLFSSGSVRSGYVLEILTVQPDRPHHRLLTFNVASSEQKRPPQSVNLPGDDRTASPLPTPMRMSQRLFHRTSESETTPTRPSMPVSRSTPGGAFRPTPSHLGTGRERGEGVVHQGGTAWQVDVSPVLPVSRSVPGYVARLSRQGEREVEEESSLAMSQEFDLEESPISIRKASAKAERERDEEVPVAAVDISAALALEEAELKETEKETEKEEEEETIDLSSAFSLPVPPSADGNKLMTSIATQHSQNATQIAKLVVQNLMMAELTRWSTSVADLKASVPPTPTIQQQRLAIDAFCQLRPTLSFTHLQQRVGRGAASPIPGLDIMDPSLFTESGSGLVALMAKSLRMDADRWFMNTVVTPFASSARGAPLLASLTPALLPLTEADPMGWVPMEAPLRGRLLSLIRQSE</sequence>
<evidence type="ECO:0000313" key="2">
    <source>
        <dbReference type="EMBL" id="GIQ86520.1"/>
    </source>
</evidence>
<accession>A0A9K3GLE7</accession>
<keyword evidence="3" id="KW-1185">Reference proteome</keyword>
<feature type="region of interest" description="Disordered" evidence="1">
    <location>
        <begin position="247"/>
        <end position="278"/>
    </location>
</feature>
<feature type="compositionally biased region" description="Polar residues" evidence="1">
    <location>
        <begin position="79"/>
        <end position="93"/>
    </location>
</feature>
<feature type="region of interest" description="Disordered" evidence="1">
    <location>
        <begin position="78"/>
        <end position="157"/>
    </location>
</feature>
<gene>
    <name evidence="2" type="ORF">KIPB_008391</name>
</gene>
<dbReference type="AlphaFoldDB" id="A0A9K3GLE7"/>
<feature type="non-terminal residue" evidence="2">
    <location>
        <position position="455"/>
    </location>
</feature>
<dbReference type="EMBL" id="BDIP01002586">
    <property type="protein sequence ID" value="GIQ86520.1"/>
    <property type="molecule type" value="Genomic_DNA"/>
</dbReference>
<proteinExistence type="predicted"/>
<reference evidence="2 3" key="1">
    <citation type="journal article" date="2018" name="PLoS ONE">
        <title>The draft genome of Kipferlia bialata reveals reductive genome evolution in fornicate parasites.</title>
        <authorList>
            <person name="Tanifuji G."/>
            <person name="Takabayashi S."/>
            <person name="Kume K."/>
            <person name="Takagi M."/>
            <person name="Nakayama T."/>
            <person name="Kamikawa R."/>
            <person name="Inagaki Y."/>
            <person name="Hashimoto T."/>
        </authorList>
    </citation>
    <scope>NUCLEOTIDE SEQUENCE [LARGE SCALE GENOMIC DNA]</scope>
    <source>
        <strain evidence="2">NY0173</strain>
    </source>
</reference>
<organism evidence="2 3">
    <name type="scientific">Kipferlia bialata</name>
    <dbReference type="NCBI Taxonomy" id="797122"/>
    <lineage>
        <taxon>Eukaryota</taxon>
        <taxon>Metamonada</taxon>
        <taxon>Carpediemonas-like organisms</taxon>
        <taxon>Kipferlia</taxon>
    </lineage>
</organism>
<protein>
    <submittedName>
        <fullName evidence="2">Uncharacterized protein</fullName>
    </submittedName>
</protein>
<evidence type="ECO:0000256" key="1">
    <source>
        <dbReference type="SAM" id="MobiDB-lite"/>
    </source>
</evidence>